<proteinExistence type="predicted"/>
<gene>
    <name evidence="2" type="ORF">PanWU01x14_024410</name>
</gene>
<feature type="region of interest" description="Disordered" evidence="1">
    <location>
        <begin position="1"/>
        <end position="35"/>
    </location>
</feature>
<evidence type="ECO:0000256" key="1">
    <source>
        <dbReference type="SAM" id="MobiDB-lite"/>
    </source>
</evidence>
<feature type="compositionally biased region" description="Low complexity" evidence="1">
    <location>
        <begin position="22"/>
        <end position="35"/>
    </location>
</feature>
<comment type="caution">
    <text evidence="2">The sequence shown here is derived from an EMBL/GenBank/DDBJ whole genome shotgun (WGS) entry which is preliminary data.</text>
</comment>
<sequence>MEDRNQLLKSPRTGLSSPGVRLPLPNYNPSYSPSLSSSGLPSIQPLLRCGLLSVLRLVSLLHPSSD</sequence>
<accession>A0A2P5DWM0</accession>
<dbReference type="Proteomes" id="UP000237105">
    <property type="component" value="Unassembled WGS sequence"/>
</dbReference>
<evidence type="ECO:0000313" key="3">
    <source>
        <dbReference type="Proteomes" id="UP000237105"/>
    </source>
</evidence>
<reference evidence="3" key="1">
    <citation type="submission" date="2016-06" db="EMBL/GenBank/DDBJ databases">
        <title>Parallel loss of symbiosis genes in relatives of nitrogen-fixing non-legume Parasponia.</title>
        <authorList>
            <person name="Van Velzen R."/>
            <person name="Holmer R."/>
            <person name="Bu F."/>
            <person name="Rutten L."/>
            <person name="Van Zeijl A."/>
            <person name="Liu W."/>
            <person name="Santuari L."/>
            <person name="Cao Q."/>
            <person name="Sharma T."/>
            <person name="Shen D."/>
            <person name="Roswanjaya Y."/>
            <person name="Wardhani T."/>
            <person name="Kalhor M.S."/>
            <person name="Jansen J."/>
            <person name="Van den Hoogen J."/>
            <person name="Gungor B."/>
            <person name="Hartog M."/>
            <person name="Hontelez J."/>
            <person name="Verver J."/>
            <person name="Yang W.-C."/>
            <person name="Schijlen E."/>
            <person name="Repin R."/>
            <person name="Schilthuizen M."/>
            <person name="Schranz E."/>
            <person name="Heidstra R."/>
            <person name="Miyata K."/>
            <person name="Fedorova E."/>
            <person name="Kohlen W."/>
            <person name="Bisseling T."/>
            <person name="Smit S."/>
            <person name="Geurts R."/>
        </authorList>
    </citation>
    <scope>NUCLEOTIDE SEQUENCE [LARGE SCALE GENOMIC DNA]</scope>
    <source>
        <strain evidence="3">cv. WU1-14</strain>
    </source>
</reference>
<dbReference type="AlphaFoldDB" id="A0A2P5DWM0"/>
<name>A0A2P5DWM0_PARAD</name>
<protein>
    <submittedName>
        <fullName evidence="2">Uncharacterized protein</fullName>
    </submittedName>
</protein>
<dbReference type="EMBL" id="JXTB01000012">
    <property type="protein sequence ID" value="PON77685.1"/>
    <property type="molecule type" value="Genomic_DNA"/>
</dbReference>
<organism evidence="2 3">
    <name type="scientific">Parasponia andersonii</name>
    <name type="common">Sponia andersonii</name>
    <dbReference type="NCBI Taxonomy" id="3476"/>
    <lineage>
        <taxon>Eukaryota</taxon>
        <taxon>Viridiplantae</taxon>
        <taxon>Streptophyta</taxon>
        <taxon>Embryophyta</taxon>
        <taxon>Tracheophyta</taxon>
        <taxon>Spermatophyta</taxon>
        <taxon>Magnoliopsida</taxon>
        <taxon>eudicotyledons</taxon>
        <taxon>Gunneridae</taxon>
        <taxon>Pentapetalae</taxon>
        <taxon>rosids</taxon>
        <taxon>fabids</taxon>
        <taxon>Rosales</taxon>
        <taxon>Cannabaceae</taxon>
        <taxon>Parasponia</taxon>
    </lineage>
</organism>
<keyword evidence="3" id="KW-1185">Reference proteome</keyword>
<evidence type="ECO:0000313" key="2">
    <source>
        <dbReference type="EMBL" id="PON77685.1"/>
    </source>
</evidence>